<evidence type="ECO:0000313" key="7">
    <source>
        <dbReference type="EMBL" id="ADU21404.1"/>
    </source>
</evidence>
<dbReference type="Pfam" id="PF00550">
    <property type="entry name" value="PP-binding"/>
    <property type="match status" value="1"/>
</dbReference>
<evidence type="ECO:0000256" key="1">
    <source>
        <dbReference type="ARBA" id="ARBA00001957"/>
    </source>
</evidence>
<keyword evidence="3" id="KW-0597">Phosphoprotein</keyword>
<dbReference type="PROSITE" id="PS00012">
    <property type="entry name" value="PHOSPHOPANTETHEINE"/>
    <property type="match status" value="1"/>
</dbReference>
<organism evidence="7 8">
    <name type="scientific">Ruminococcus albus (strain ATCC 27210 / DSM 20455 / JCM 14654 / NCDO 2250 / 7)</name>
    <dbReference type="NCBI Taxonomy" id="697329"/>
    <lineage>
        <taxon>Bacteria</taxon>
        <taxon>Bacillati</taxon>
        <taxon>Bacillota</taxon>
        <taxon>Clostridia</taxon>
        <taxon>Eubacteriales</taxon>
        <taxon>Oscillospiraceae</taxon>
        <taxon>Ruminococcus</taxon>
    </lineage>
</organism>
<dbReference type="Gene3D" id="1.10.1240.100">
    <property type="match status" value="1"/>
</dbReference>
<evidence type="ECO:0000256" key="4">
    <source>
        <dbReference type="ARBA" id="ARBA00022679"/>
    </source>
</evidence>
<dbReference type="GO" id="GO:0071770">
    <property type="term" value="P:DIM/DIP cell wall layer assembly"/>
    <property type="evidence" value="ECO:0007669"/>
    <property type="project" value="TreeGrafter"/>
</dbReference>
<proteinExistence type="predicted"/>
<evidence type="ECO:0000256" key="3">
    <source>
        <dbReference type="ARBA" id="ARBA00022553"/>
    </source>
</evidence>
<dbReference type="Pfam" id="PF00668">
    <property type="entry name" value="Condensation"/>
    <property type="match status" value="1"/>
</dbReference>
<evidence type="ECO:0000313" key="8">
    <source>
        <dbReference type="Proteomes" id="UP000006919"/>
    </source>
</evidence>
<reference evidence="7 8" key="1">
    <citation type="journal article" date="2011" name="J. Bacteriol.">
        <title>Complete genome of the cellulolytic ruminal bacterium Ruminococcus albus 7.</title>
        <authorList>
            <person name="Suen G."/>
            <person name="Stevenson D.M."/>
            <person name="Bruce D.C."/>
            <person name="Chertkov O."/>
            <person name="Copeland A."/>
            <person name="Cheng J.F."/>
            <person name="Detter C."/>
            <person name="Detter J.C."/>
            <person name="Goodwin L.A."/>
            <person name="Han C.S."/>
            <person name="Hauser L.J."/>
            <person name="Ivanova N.N."/>
            <person name="Kyrpides N.C."/>
            <person name="Land M.L."/>
            <person name="Lapidus A."/>
            <person name="Lucas S."/>
            <person name="Ovchinnikova G."/>
            <person name="Pitluck S."/>
            <person name="Tapia R."/>
            <person name="Woyke T."/>
            <person name="Boyum J."/>
            <person name="Mead D."/>
            <person name="Weimer P.J."/>
        </authorList>
    </citation>
    <scope>NUCLEOTIDE SEQUENCE [LARGE SCALE GENOMIC DNA]</scope>
    <source>
        <strain evidence="8">ATCC 27210 / DSM 20455 / JCM 14654 / NCDO 2250 / 7</strain>
    </source>
</reference>
<dbReference type="InterPro" id="IPR001242">
    <property type="entry name" value="Condensation_dom"/>
</dbReference>
<dbReference type="Gene3D" id="3.30.559.10">
    <property type="entry name" value="Chloramphenicol acetyltransferase-like domain"/>
    <property type="match status" value="1"/>
</dbReference>
<feature type="domain" description="Carrier" evidence="5">
    <location>
        <begin position="714"/>
        <end position="789"/>
    </location>
</feature>
<evidence type="ECO:0000259" key="5">
    <source>
        <dbReference type="PROSITE" id="PS50075"/>
    </source>
</evidence>
<dbReference type="GO" id="GO:0005886">
    <property type="term" value="C:plasma membrane"/>
    <property type="evidence" value="ECO:0007669"/>
    <property type="project" value="TreeGrafter"/>
</dbReference>
<dbReference type="RefSeq" id="WP_013497582.1">
    <property type="nucleotide sequence ID" value="NC_014833.1"/>
</dbReference>
<dbReference type="Gene3D" id="1.10.1200.10">
    <property type="entry name" value="ACP-like"/>
    <property type="match status" value="1"/>
</dbReference>
<dbReference type="PROSITE" id="PS52004">
    <property type="entry name" value="KS3_2"/>
    <property type="match status" value="1"/>
</dbReference>
<evidence type="ECO:0000256" key="2">
    <source>
        <dbReference type="ARBA" id="ARBA00022450"/>
    </source>
</evidence>
<dbReference type="InterPro" id="IPR016039">
    <property type="entry name" value="Thiolase-like"/>
</dbReference>
<dbReference type="CDD" id="cd19531">
    <property type="entry name" value="LCL_NRPS-like"/>
    <property type="match status" value="1"/>
</dbReference>
<keyword evidence="2" id="KW-0596">Phosphopantetheine</keyword>
<dbReference type="InterPro" id="IPR006162">
    <property type="entry name" value="Ppantetheine_attach_site"/>
</dbReference>
<dbReference type="eggNOG" id="COG3321">
    <property type="taxonomic scope" value="Bacteria"/>
</dbReference>
<sequence length="1253" mass="141390">MLYQDKIAVIGMGGVFPGADGLEEFQTQLEKGVDCIRPIPRTRLDLVGLHDPSLYVERGYIDDIASFDHEFFGYSKGEAVLLNPSHRIALQTAVHTMEYAGYTRKKLRDSNTGVILAVGNNSYLQTLGDTSGAAYNANEAGMAAARISDFYKLRGKSYTLDTTCSSSLMAIHQGVMELESGECDLILCGGVNIQIEPYTKKEFENTSFGIIADSYRSKSFDSQASGTGVGEGCAMVLLKRMEDAVRDGDHIYGVILGSAANHNGGRCNSLIAPSSSAQTECIIRAWERSGIDPAKIGMAEAHGTGTKIGDPIEMKGLQDAFAHFGVMKEHSCALTAVKSNIGHLGMAAGAASFIKALIAIYAEKKYPLVHFKQGNPQIAWEHSVVYPCRQTEKWNDAERYACVNSLGLCGTNVHMVIGNAPEKLEKPKHLTENILKLSASSPETLRDYAAAYAGFIDTHPDICPTSLAFSANTGRDDANFRTAFSFRDLEQLRKKLSEDIGGSKTSFSQFYLLVDGSVSEMTVLEHLAACVPQMAHQFDLLKKAHSSLTPDGTQLLLYTALVNSFKVMGLNCRGIVGIRGGQAIVNLINGKITPEQAADGVRDMSKSDFDREKFMAFAEKKTDALLIGFGKDSEMMRLLEGHERILQVTQDDPLLLFETLYCGGLYIDWDAFYHEKLERTSVPAYPFAKKKCWQYVKAETVQSASLAEAEVMQKSKDPVEQYVYRLFIENLKLDDVGLEDDFFELGGNSIMSLKIIQKLKERYGDTIELDDLYEYATIREIAELIKEQSDVSVQADGKAPSVNDPYQMKKAPDMEYYPVSDAQKRMWIMTMTNSSDTAYNMPACMEINGKLDVKRFVDAFERIAQIHESFRTTFHQVEGSVLQKIEDSAHFKVELLDDPELDVRTLIRPFDLEHGPLMRVVLIRRGQDRYTAFLDIHHIIGDGTSMGIMLRDFLDLYQGHEVKEPPYNYRDFTLWQNEFKQSAFKLKQDDYWREELRDIVNFESTLPLDFDRPKVRTNEGDLYEMVFDAEFTRRLKQFAGDQKCTLNILLLSALFLVLGRCNHQDTVVIGMPISGRHGDDQHRIIGMFVNMLIIKIHLDPDMSYLQMLDSLKRKAFRAYENQDSQFNDVTEMMEFEREANKNPFFDLVFALQEIDIPRLELPELTFTSQNLDMSSKFDLVCTAYGMGDEIRLSMRYWIRIFKEETVKQIMQDFREILGEILDSPDRKLSVIGMRSMEKLQKDTTFDEINFSFD</sequence>
<dbReference type="PROSITE" id="PS50075">
    <property type="entry name" value="CARRIER"/>
    <property type="match status" value="1"/>
</dbReference>
<dbReference type="CDD" id="cd00833">
    <property type="entry name" value="PKS"/>
    <property type="match status" value="1"/>
</dbReference>
<dbReference type="SUPFAM" id="SSF47336">
    <property type="entry name" value="ACP-like"/>
    <property type="match status" value="1"/>
</dbReference>
<dbReference type="SUPFAM" id="SSF52777">
    <property type="entry name" value="CoA-dependent acyltransferases"/>
    <property type="match status" value="2"/>
</dbReference>
<protein>
    <submittedName>
        <fullName evidence="7">Condensation domain protein</fullName>
    </submittedName>
</protein>
<dbReference type="Pfam" id="PF00109">
    <property type="entry name" value="ketoacyl-synt"/>
    <property type="match status" value="1"/>
</dbReference>
<name>E6UAS5_RUMA7</name>
<dbReference type="AlphaFoldDB" id="E6UAS5"/>
<dbReference type="GO" id="GO:0005737">
    <property type="term" value="C:cytoplasm"/>
    <property type="evidence" value="ECO:0007669"/>
    <property type="project" value="TreeGrafter"/>
</dbReference>
<dbReference type="InterPro" id="IPR020806">
    <property type="entry name" value="PKS_PP-bd"/>
</dbReference>
<feature type="domain" description="Ketosynthase family 3 (KS3)" evidence="6">
    <location>
        <begin position="4"/>
        <end position="419"/>
    </location>
</feature>
<dbReference type="InterPro" id="IPR023213">
    <property type="entry name" value="CAT-like_dom_sf"/>
</dbReference>
<dbReference type="InterPro" id="IPR050091">
    <property type="entry name" value="PKS_NRPS_Biosynth_Enz"/>
</dbReference>
<dbReference type="KEGG" id="ral:Rumal_0877"/>
<dbReference type="InterPro" id="IPR009081">
    <property type="entry name" value="PP-bd_ACP"/>
</dbReference>
<dbReference type="GO" id="GO:0031177">
    <property type="term" value="F:phosphopantetheine binding"/>
    <property type="evidence" value="ECO:0007669"/>
    <property type="project" value="InterPro"/>
</dbReference>
<dbReference type="Gene3D" id="3.40.47.10">
    <property type="match status" value="1"/>
</dbReference>
<dbReference type="Proteomes" id="UP000006919">
    <property type="component" value="Chromosome"/>
</dbReference>
<dbReference type="Gene3D" id="3.30.70.3290">
    <property type="match status" value="1"/>
</dbReference>
<dbReference type="Pfam" id="PF02801">
    <property type="entry name" value="Ketoacyl-synt_C"/>
    <property type="match status" value="1"/>
</dbReference>
<dbReference type="EMBL" id="CP002403">
    <property type="protein sequence ID" value="ADU21404.1"/>
    <property type="molecule type" value="Genomic_DNA"/>
</dbReference>
<evidence type="ECO:0000259" key="6">
    <source>
        <dbReference type="PROSITE" id="PS52004"/>
    </source>
</evidence>
<dbReference type="InterPro" id="IPR014030">
    <property type="entry name" value="Ketoacyl_synth_N"/>
</dbReference>
<dbReference type="STRING" id="697329.Rumal_0877"/>
<dbReference type="SUPFAM" id="SSF53901">
    <property type="entry name" value="Thiolase-like"/>
    <property type="match status" value="1"/>
</dbReference>
<dbReference type="eggNOG" id="COG1020">
    <property type="taxonomic scope" value="Bacteria"/>
</dbReference>
<dbReference type="PANTHER" id="PTHR43775">
    <property type="entry name" value="FATTY ACID SYNTHASE"/>
    <property type="match status" value="1"/>
</dbReference>
<dbReference type="SMART" id="SM00823">
    <property type="entry name" value="PKS_PP"/>
    <property type="match status" value="1"/>
</dbReference>
<dbReference type="GO" id="GO:0004312">
    <property type="term" value="F:fatty acid synthase activity"/>
    <property type="evidence" value="ECO:0007669"/>
    <property type="project" value="TreeGrafter"/>
</dbReference>
<dbReference type="OrthoDB" id="2203190at2"/>
<dbReference type="Pfam" id="PF22621">
    <property type="entry name" value="CurL-like_PKS_C"/>
    <property type="match status" value="1"/>
</dbReference>
<dbReference type="InterPro" id="IPR020841">
    <property type="entry name" value="PKS_Beta-ketoAc_synthase_dom"/>
</dbReference>
<accession>E6UAS5</accession>
<dbReference type="InterPro" id="IPR014031">
    <property type="entry name" value="Ketoacyl_synth_C"/>
</dbReference>
<keyword evidence="4" id="KW-0808">Transferase</keyword>
<dbReference type="InterPro" id="IPR036736">
    <property type="entry name" value="ACP-like_sf"/>
</dbReference>
<dbReference type="Gene3D" id="3.30.559.30">
    <property type="entry name" value="Nonribosomal peptide synthetase, condensation domain"/>
    <property type="match status" value="1"/>
</dbReference>
<dbReference type="GO" id="GO:0006633">
    <property type="term" value="P:fatty acid biosynthetic process"/>
    <property type="evidence" value="ECO:0007669"/>
    <property type="project" value="TreeGrafter"/>
</dbReference>
<dbReference type="SMART" id="SM00825">
    <property type="entry name" value="PKS_KS"/>
    <property type="match status" value="1"/>
</dbReference>
<gene>
    <name evidence="7" type="ordered locus">Rumal_0877</name>
</gene>
<dbReference type="HOGENOM" id="CLU_004431_0_0_9"/>
<dbReference type="PANTHER" id="PTHR43775:SF37">
    <property type="entry name" value="SI:DKEY-61P9.11"/>
    <property type="match status" value="1"/>
</dbReference>
<comment type="cofactor">
    <cofactor evidence="1">
        <name>pantetheine 4'-phosphate</name>
        <dbReference type="ChEBI" id="CHEBI:47942"/>
    </cofactor>
</comment>